<feature type="coiled-coil region" evidence="1">
    <location>
        <begin position="83"/>
        <end position="110"/>
    </location>
</feature>
<reference evidence="4" key="1">
    <citation type="journal article" date="2019" name="Int. J. Syst. Evol. Microbiol.">
        <title>The Global Catalogue of Microorganisms (GCM) 10K type strain sequencing project: providing services to taxonomists for standard genome sequencing and annotation.</title>
        <authorList>
            <consortium name="The Broad Institute Genomics Platform"/>
            <consortium name="The Broad Institute Genome Sequencing Center for Infectious Disease"/>
            <person name="Wu L."/>
            <person name="Ma J."/>
        </authorList>
    </citation>
    <scope>NUCLEOTIDE SEQUENCE [LARGE SCALE GENOMIC DNA]</scope>
    <source>
        <strain evidence="4">CCUG 56098</strain>
    </source>
</reference>
<accession>A0ABW3KT06</accession>
<keyword evidence="2" id="KW-0812">Transmembrane</keyword>
<evidence type="ECO:0000256" key="1">
    <source>
        <dbReference type="SAM" id="Coils"/>
    </source>
</evidence>
<keyword evidence="4" id="KW-1185">Reference proteome</keyword>
<dbReference type="EMBL" id="JBHTKM010000062">
    <property type="protein sequence ID" value="MFD1015758.1"/>
    <property type="molecule type" value="Genomic_DNA"/>
</dbReference>
<evidence type="ECO:0000256" key="2">
    <source>
        <dbReference type="SAM" id="Phobius"/>
    </source>
</evidence>
<evidence type="ECO:0008006" key="5">
    <source>
        <dbReference type="Google" id="ProtNLM"/>
    </source>
</evidence>
<keyword evidence="2" id="KW-1133">Transmembrane helix</keyword>
<keyword evidence="1" id="KW-0175">Coiled coil</keyword>
<feature type="transmembrane region" description="Helical" evidence="2">
    <location>
        <begin position="20"/>
        <end position="41"/>
    </location>
</feature>
<evidence type="ECO:0000313" key="4">
    <source>
        <dbReference type="Proteomes" id="UP001597086"/>
    </source>
</evidence>
<proteinExistence type="predicted"/>
<feature type="transmembrane region" description="Helical" evidence="2">
    <location>
        <begin position="53"/>
        <end position="74"/>
    </location>
</feature>
<protein>
    <recommendedName>
        <fullName evidence="5">Phage abortive infection protein</fullName>
    </recommendedName>
</protein>
<dbReference type="RefSeq" id="WP_386115804.1">
    <property type="nucleotide sequence ID" value="NZ_JBHTKM010000062.1"/>
</dbReference>
<dbReference type="Proteomes" id="UP001597086">
    <property type="component" value="Unassembled WGS sequence"/>
</dbReference>
<name>A0ABW3KT06_9FLAO</name>
<evidence type="ECO:0000313" key="3">
    <source>
        <dbReference type="EMBL" id="MFD1015758.1"/>
    </source>
</evidence>
<keyword evidence="2" id="KW-0472">Membrane</keyword>
<comment type="caution">
    <text evidence="3">The sequence shown here is derived from an EMBL/GenBank/DDBJ whole genome shotgun (WGS) entry which is preliminary data.</text>
</comment>
<organism evidence="3 4">
    <name type="scientific">Winogradskyella rapida</name>
    <dbReference type="NCBI Taxonomy" id="549701"/>
    <lineage>
        <taxon>Bacteria</taxon>
        <taxon>Pseudomonadati</taxon>
        <taxon>Bacteroidota</taxon>
        <taxon>Flavobacteriia</taxon>
        <taxon>Flavobacteriales</taxon>
        <taxon>Flavobacteriaceae</taxon>
        <taxon>Winogradskyella</taxon>
    </lineage>
</organism>
<gene>
    <name evidence="3" type="ORF">ACFQ13_07515</name>
</gene>
<sequence length="257" mass="29712">MNSSEKEREIRKTLKVGKTLLLIGIPLCLLTPLIFTLPLGWANFSETGSIGDTIGGITAPFINILGAILVFLALKAQIEANLVIQAQIDRQDTEKKLENESRQLNQYYSNLKSSIDNFKFSTIELWDIENEDKVKPVFEGSEAIYKMFSEYICEYHGDEDDIASNPKITELISMLEICEKLLNRINDSHIIDRETLWTLTSHQFTYRIFPRLSEDYPDRIDNYFCESCDMEHGFPERISFLIKSIYDRIKNGLQHRV</sequence>